<dbReference type="AlphaFoldDB" id="A0AAD8LRK1"/>
<reference evidence="3" key="1">
    <citation type="submission" date="2023-08" db="EMBL/GenBank/DDBJ databases">
        <title>Draft sequence of the Babesia gibsoni genome.</title>
        <authorList>
            <person name="Yamagishi J.Y."/>
            <person name="Xuan X.X."/>
        </authorList>
    </citation>
    <scope>NUCLEOTIDE SEQUENCE</scope>
    <source>
        <strain evidence="3">Azabu</strain>
    </source>
</reference>
<protein>
    <submittedName>
        <fullName evidence="3">Uncharacterized protein</fullName>
    </submittedName>
</protein>
<feature type="chain" id="PRO_5042217245" evidence="2">
    <location>
        <begin position="22"/>
        <end position="417"/>
    </location>
</feature>
<proteinExistence type="predicted"/>
<accession>A0AAD8LRK1</accession>
<evidence type="ECO:0000256" key="1">
    <source>
        <dbReference type="SAM" id="MobiDB-lite"/>
    </source>
</evidence>
<feature type="compositionally biased region" description="Low complexity" evidence="1">
    <location>
        <begin position="153"/>
        <end position="166"/>
    </location>
</feature>
<dbReference type="Proteomes" id="UP001230268">
    <property type="component" value="Unassembled WGS sequence"/>
</dbReference>
<sequence>MMLKWCLFFHVVGILLPSVIAAANDGVASDSISIVQNYDGSNVEEPESSSLSEESGAIDSAAYMRDLRNAMNGKGAMNPNKSYTVQASLPSGELLVLSTPSGCSLLNDAEDSVAGEVANLEFSFRLADLEDCGKVTEGIIKGLQSEIAAEWSNIGSSSDSGSVASSTRLQEIGMRNTNARSEKNDDDDDTQANMGVDDLAGAFLAANLQINLIPTTAEGVFVMHFDITGNTTAEEITQMMANIDSEKLKEVSEAIKSASDKIMNATPEDMAKMEEDFKSFLEKSKAQLTKDIENGKSILEELSNDGISTTDCSSLALDKCDTVSKCGVVKLNGKEKCMVSPKTVLLLMETNCGLQSKAGLLSIVRDLVHAGLMNDAKHQTLRQSFDLGQICNSIVHTYLSADIAETSQHEAKRGFDL</sequence>
<keyword evidence="4" id="KW-1185">Reference proteome</keyword>
<feature type="signal peptide" evidence="2">
    <location>
        <begin position="1"/>
        <end position="21"/>
    </location>
</feature>
<evidence type="ECO:0000256" key="2">
    <source>
        <dbReference type="SAM" id="SignalP"/>
    </source>
</evidence>
<organism evidence="3 4">
    <name type="scientific">Babesia gibsoni</name>
    <dbReference type="NCBI Taxonomy" id="33632"/>
    <lineage>
        <taxon>Eukaryota</taxon>
        <taxon>Sar</taxon>
        <taxon>Alveolata</taxon>
        <taxon>Apicomplexa</taxon>
        <taxon>Aconoidasida</taxon>
        <taxon>Piroplasmida</taxon>
        <taxon>Babesiidae</taxon>
        <taxon>Babesia</taxon>
    </lineage>
</organism>
<feature type="region of interest" description="Disordered" evidence="1">
    <location>
        <begin position="153"/>
        <end position="190"/>
    </location>
</feature>
<name>A0AAD8LRK1_BABGI</name>
<gene>
    <name evidence="3" type="ORF">BgAZ_200930</name>
</gene>
<keyword evidence="2" id="KW-0732">Signal</keyword>
<evidence type="ECO:0000313" key="4">
    <source>
        <dbReference type="Proteomes" id="UP001230268"/>
    </source>
</evidence>
<dbReference type="EMBL" id="JAVEPI010000002">
    <property type="protein sequence ID" value="KAK1443217.1"/>
    <property type="molecule type" value="Genomic_DNA"/>
</dbReference>
<comment type="caution">
    <text evidence="3">The sequence shown here is derived from an EMBL/GenBank/DDBJ whole genome shotgun (WGS) entry which is preliminary data.</text>
</comment>
<evidence type="ECO:0000313" key="3">
    <source>
        <dbReference type="EMBL" id="KAK1443217.1"/>
    </source>
</evidence>